<dbReference type="Proteomes" id="UP001583193">
    <property type="component" value="Unassembled WGS sequence"/>
</dbReference>
<evidence type="ECO:0000313" key="8">
    <source>
        <dbReference type="EMBL" id="KAL1872817.1"/>
    </source>
</evidence>
<dbReference type="SUPFAM" id="SSF56112">
    <property type="entry name" value="Protein kinase-like (PK-like)"/>
    <property type="match status" value="1"/>
</dbReference>
<proteinExistence type="inferred from homology"/>
<gene>
    <name evidence="8" type="ORF">Plec18167_006467</name>
</gene>
<evidence type="ECO:0000256" key="1">
    <source>
        <dbReference type="ARBA" id="ARBA00004173"/>
    </source>
</evidence>
<comment type="similarity">
    <text evidence="2">Belongs to the AIM9 family.</text>
</comment>
<dbReference type="InterPro" id="IPR002575">
    <property type="entry name" value="Aminoglycoside_PTrfase"/>
</dbReference>
<protein>
    <recommendedName>
        <fullName evidence="3">Altered inheritance of mitochondria protein 9, mitochondrial</fullName>
    </recommendedName>
    <alternativeName>
        <fullName evidence="6">Found in mitochondrial proteome protein 29</fullName>
    </alternativeName>
</protein>
<keyword evidence="9" id="KW-1185">Reference proteome</keyword>
<dbReference type="EMBL" id="JAVDPF010000023">
    <property type="protein sequence ID" value="KAL1872817.1"/>
    <property type="molecule type" value="Genomic_DNA"/>
</dbReference>
<evidence type="ECO:0000259" key="7">
    <source>
        <dbReference type="Pfam" id="PF01636"/>
    </source>
</evidence>
<dbReference type="InterPro" id="IPR011009">
    <property type="entry name" value="Kinase-like_dom_sf"/>
</dbReference>
<dbReference type="Pfam" id="PF01636">
    <property type="entry name" value="APH"/>
    <property type="match status" value="1"/>
</dbReference>
<comment type="subcellular location">
    <subcellularLocation>
        <location evidence="1">Mitochondrion</location>
    </subcellularLocation>
</comment>
<dbReference type="InterPro" id="IPR051035">
    <property type="entry name" value="Mito_inheritance_9"/>
</dbReference>
<reference evidence="8 9" key="1">
    <citation type="journal article" date="2024" name="IMA Fungus">
        <title>IMA Genome - F19 : A genome assembly and annotation guide to empower mycologists, including annotated draft genome sequences of Ceratocystis pirilliformis, Diaporthe australafricana, Fusarium ophioides, Paecilomyces lecythidis, and Sporothrix stenoceras.</title>
        <authorList>
            <person name="Aylward J."/>
            <person name="Wilson A.M."/>
            <person name="Visagie C.M."/>
            <person name="Spraker J."/>
            <person name="Barnes I."/>
            <person name="Buitendag C."/>
            <person name="Ceriani C."/>
            <person name="Del Mar Angel L."/>
            <person name="du Plessis D."/>
            <person name="Fuchs T."/>
            <person name="Gasser K."/>
            <person name="Kramer D."/>
            <person name="Li W."/>
            <person name="Munsamy K."/>
            <person name="Piso A."/>
            <person name="Price J.L."/>
            <person name="Sonnekus B."/>
            <person name="Thomas C."/>
            <person name="van der Nest A."/>
            <person name="van Dijk A."/>
            <person name="van Heerden A."/>
            <person name="van Vuuren N."/>
            <person name="Yilmaz N."/>
            <person name="Duong T.A."/>
            <person name="van der Merwe N.A."/>
            <person name="Wingfield M.J."/>
            <person name="Wingfield B.D."/>
        </authorList>
    </citation>
    <scope>NUCLEOTIDE SEQUENCE [LARGE SCALE GENOMIC DNA]</scope>
    <source>
        <strain evidence="8 9">CMW 18167</strain>
    </source>
</reference>
<keyword evidence="5" id="KW-0496">Mitochondrion</keyword>
<organism evidence="8 9">
    <name type="scientific">Paecilomyces lecythidis</name>
    <dbReference type="NCBI Taxonomy" id="3004212"/>
    <lineage>
        <taxon>Eukaryota</taxon>
        <taxon>Fungi</taxon>
        <taxon>Dikarya</taxon>
        <taxon>Ascomycota</taxon>
        <taxon>Pezizomycotina</taxon>
        <taxon>Eurotiomycetes</taxon>
        <taxon>Eurotiomycetidae</taxon>
        <taxon>Eurotiales</taxon>
        <taxon>Thermoascaceae</taxon>
        <taxon>Paecilomyces</taxon>
    </lineage>
</organism>
<dbReference type="PANTHER" id="PTHR36091:SF1">
    <property type="entry name" value="ALTERED INHERITANCE OF MITOCHONDRIA PROTEIN 9, MITOCHONDRIAL"/>
    <property type="match status" value="1"/>
</dbReference>
<feature type="domain" description="Aminoglycoside phosphotransferase" evidence="7">
    <location>
        <begin position="4"/>
        <end position="276"/>
    </location>
</feature>
<evidence type="ECO:0000313" key="9">
    <source>
        <dbReference type="Proteomes" id="UP001583193"/>
    </source>
</evidence>
<sequence>MKYREGLYNKAFLITFDDGTEVVAKLPNPNAGPKRFTTASEVATMDYVRRRLEIPVPKVLTWSSDASNDVGCEYIIMEKAKGVPLGDVWNQLARPLKNKFIKQVVDMEVKLASTSFSQHGCIYYAHDLSMEHRSKNACVLPKDGENEFCIGPVVDPLLWSEERLEVDISRGPWDRLSDYATSMGHNEINWAKKYAKSRLDYYRSNTTPETPAEYMGLVTKYLAAAPYVTAAESPNPEIIRPTLWHTDLHLNNIYVDLDSQTIMDIIDWQGATVAPLILQARIPRMVRCVTPLPLGWVMPEKPTDYDTMSEQQKKKEDKSYEDALCYKYYEVQTAKMNPLHYAAITHKYTRSLPCIKLVKSVCGGWSSEGAFRLRSSLLAMVDHWDEINPNNTNCPISFTEEERNLHNEEMENRDYIDQVMENFQEAGFLPADGIVEPQDYETIKKTSVVLKERLLSMADTEEEKTWLDRLWPYQDSSEGK</sequence>
<evidence type="ECO:0000256" key="3">
    <source>
        <dbReference type="ARBA" id="ARBA00016197"/>
    </source>
</evidence>
<evidence type="ECO:0000256" key="5">
    <source>
        <dbReference type="ARBA" id="ARBA00023128"/>
    </source>
</evidence>
<name>A0ABR3XAV3_9EURO</name>
<comment type="caution">
    <text evidence="8">The sequence shown here is derived from an EMBL/GenBank/DDBJ whole genome shotgun (WGS) entry which is preliminary data.</text>
</comment>
<evidence type="ECO:0000256" key="6">
    <source>
        <dbReference type="ARBA" id="ARBA00031849"/>
    </source>
</evidence>
<accession>A0ABR3XAV3</accession>
<evidence type="ECO:0000256" key="4">
    <source>
        <dbReference type="ARBA" id="ARBA00022946"/>
    </source>
</evidence>
<keyword evidence="4" id="KW-0809">Transit peptide</keyword>
<dbReference type="Gene3D" id="3.90.1200.10">
    <property type="match status" value="1"/>
</dbReference>
<dbReference type="PANTHER" id="PTHR36091">
    <property type="entry name" value="ALTERED INHERITANCE OF MITOCHONDRIA PROTEIN 9, MITOCHONDRIAL"/>
    <property type="match status" value="1"/>
</dbReference>
<evidence type="ECO:0000256" key="2">
    <source>
        <dbReference type="ARBA" id="ARBA00005543"/>
    </source>
</evidence>